<evidence type="ECO:0000259" key="2">
    <source>
        <dbReference type="Pfam" id="PF19755"/>
    </source>
</evidence>
<feature type="chain" id="PRO_5009909263" evidence="1">
    <location>
        <begin position="21"/>
        <end position="469"/>
    </location>
</feature>
<organism evidence="4 5">
    <name type="scientific">Dysgonomonas macrotermitis</name>
    <dbReference type="NCBI Taxonomy" id="1346286"/>
    <lineage>
        <taxon>Bacteria</taxon>
        <taxon>Pseudomonadati</taxon>
        <taxon>Bacteroidota</taxon>
        <taxon>Bacteroidia</taxon>
        <taxon>Bacteroidales</taxon>
        <taxon>Dysgonomonadaceae</taxon>
        <taxon>Dysgonomonas</taxon>
    </lineage>
</organism>
<dbReference type="Pfam" id="PF19755">
    <property type="entry name" value="DUF6242"/>
    <property type="match status" value="1"/>
</dbReference>
<keyword evidence="5" id="KW-1185">Reference proteome</keyword>
<evidence type="ECO:0000256" key="1">
    <source>
        <dbReference type="SAM" id="SignalP"/>
    </source>
</evidence>
<dbReference type="STRING" id="1346286.SAMN05444362_107128"/>
<dbReference type="InterPro" id="IPR058667">
    <property type="entry name" value="DUF6242_C"/>
</dbReference>
<dbReference type="PROSITE" id="PS51257">
    <property type="entry name" value="PROKAR_LIPOPROTEIN"/>
    <property type="match status" value="1"/>
</dbReference>
<dbReference type="Gene3D" id="2.120.10.80">
    <property type="entry name" value="Kelch-type beta propeller"/>
    <property type="match status" value="1"/>
</dbReference>
<name>A0A1M5CDH4_9BACT</name>
<evidence type="ECO:0000259" key="3">
    <source>
        <dbReference type="Pfam" id="PF25852"/>
    </source>
</evidence>
<dbReference type="OrthoDB" id="1078890at2"/>
<dbReference type="InterPro" id="IPR015915">
    <property type="entry name" value="Kelch-typ_b-propeller"/>
</dbReference>
<reference evidence="5" key="1">
    <citation type="submission" date="2016-11" db="EMBL/GenBank/DDBJ databases">
        <authorList>
            <person name="Varghese N."/>
            <person name="Submissions S."/>
        </authorList>
    </citation>
    <scope>NUCLEOTIDE SEQUENCE [LARGE SCALE GENOMIC DNA]</scope>
    <source>
        <strain evidence="5">DSM 27370</strain>
    </source>
</reference>
<feature type="signal peptide" evidence="1">
    <location>
        <begin position="1"/>
        <end position="20"/>
    </location>
</feature>
<dbReference type="Pfam" id="PF25852">
    <property type="entry name" value="DUF6242_C"/>
    <property type="match status" value="1"/>
</dbReference>
<proteinExistence type="predicted"/>
<accession>A0A1M5CDH4</accession>
<gene>
    <name evidence="4" type="ORF">SAMN05444362_107128</name>
</gene>
<dbReference type="AlphaFoldDB" id="A0A1M5CDH4"/>
<dbReference type="RefSeq" id="WP_062179556.1">
    <property type="nucleotide sequence ID" value="NZ_BBXL01000007.1"/>
</dbReference>
<sequence length="469" mass="52029">MNIKYIIYLFPSLFLSFLFSSCNDSSSTTDYTSSSKDAQIYSFSMVAPVRQVSDSLEQIEQNSIFAIVNKTKFSIDQVSGSIYNQDSMPYGTILEKVALSLTFNSTYGVSKVTIFSPDSINGYDWNLSDSVFVGKAPMSFKVASYGGTSKTYNFDIRIHKVDPDTILWDKMSSYPASIGESKTLLAKDEQDVPSFFTYTIVNGAAKLYSTAVNSIVWKEQTLTGMPGTFNPKSISVLNDVFYGIDKSGTAYKSTTGTTWSKLTSNKVVESILGVLPAENRTDDQLLVTFEEDGSYYFGKTKDMQTITQVEYLSVSPADNTVPANFPLKGASDYTNFSTTKNSRMLIISGGVSQSSVNLPTTWLVKNTDQGLELSPYSKNSLFSGTGVSLFAYDSKMYVLQLNQFYISTAWGEKWEEAPSKQMLSSQITKRKDQSVIVDDQNYIWIFGGVSESGTYLNDVWRGRLNSLIP</sequence>
<evidence type="ECO:0000313" key="4">
    <source>
        <dbReference type="EMBL" id="SHF52751.1"/>
    </source>
</evidence>
<dbReference type="EMBL" id="FQUC01000007">
    <property type="protein sequence ID" value="SHF52751.1"/>
    <property type="molecule type" value="Genomic_DNA"/>
</dbReference>
<dbReference type="InterPro" id="IPR046209">
    <property type="entry name" value="DUF6242_N"/>
</dbReference>
<protein>
    <submittedName>
        <fullName evidence="4">Galactose oxidase, central domain</fullName>
    </submittedName>
</protein>
<dbReference type="SUPFAM" id="SSF117281">
    <property type="entry name" value="Kelch motif"/>
    <property type="match status" value="1"/>
</dbReference>
<feature type="domain" description="DUF6242" evidence="2">
    <location>
        <begin position="67"/>
        <end position="156"/>
    </location>
</feature>
<dbReference type="Proteomes" id="UP000184480">
    <property type="component" value="Unassembled WGS sequence"/>
</dbReference>
<feature type="domain" description="DUF6242" evidence="3">
    <location>
        <begin position="162"/>
        <end position="467"/>
    </location>
</feature>
<evidence type="ECO:0000313" key="5">
    <source>
        <dbReference type="Proteomes" id="UP000184480"/>
    </source>
</evidence>
<keyword evidence="1" id="KW-0732">Signal</keyword>